<proteinExistence type="predicted"/>
<feature type="compositionally biased region" description="Pro residues" evidence="1">
    <location>
        <begin position="311"/>
        <end position="341"/>
    </location>
</feature>
<sequence length="622" mass="63418">MTATKNLTRNMCTDGPEGGWENSVTTSPDPDSTYVEITTGAYTVINGNTMYEGNVYLSLSDPWVRDNCYNTVKPQTVKPRIVTMASSDVFSVRGYPHNVIPYSMNYADFIEPVPWSAYLGGRYCYANRVACTQVFPGDYYPVIRMPGQIRHLDPNWASCEFTEFPLFDPPIALTAVPNFLTSSTPADPTPTSAEPVVTATPGQSSNDESPPVTSTPKPTSRPADPEDPVSSPTLQDPPPSQTQSPEDPEPGETQTPSDPQEPVPSNGNTPNPQEPIPSNGNTPDPQQPLPSNGNNPDPQEPLPSNGNTPDPQEPVPSNNPDPQNPTPSNPQIPDPVNPSPGDPGESGPGNPNTRDPIAPSEPGADPSATSSPNDPQNPSSPSNSPNPVPGEDVTEGPGGNPTAGLGNNPTAGPGSNPTAGPGSNPGNSPGNNPGNIPGNNGQSNPAAPVITVGPTVIPVDPTGGLIINPGTTLTNGGAPVVISSTTFSIGTGGLTIVSPETSTEVQFGDSPVTVPVGPSGVPIVLDPSASTVVIGGTTLSQGGDPVTVGDSTLSVGPSGIVIAGPSGTSTIDIPVATTTGTSTSAGTEEIPSGQVEFGGAAVQIVGNHALTMGMVALWLAVI</sequence>
<dbReference type="EMBL" id="WVTA01000002">
    <property type="protein sequence ID" value="KAK3216249.1"/>
    <property type="molecule type" value="Genomic_DNA"/>
</dbReference>
<evidence type="ECO:0000313" key="2">
    <source>
        <dbReference type="EMBL" id="KAK3216249.1"/>
    </source>
</evidence>
<gene>
    <name evidence="2" type="ORF">GRF29_8g2770388</name>
</gene>
<feature type="compositionally biased region" description="Low complexity" evidence="1">
    <location>
        <begin position="209"/>
        <end position="222"/>
    </location>
</feature>
<name>A0AAN6RMP4_9PLEO</name>
<evidence type="ECO:0000256" key="1">
    <source>
        <dbReference type="SAM" id="MobiDB-lite"/>
    </source>
</evidence>
<feature type="region of interest" description="Disordered" evidence="1">
    <location>
        <begin position="1"/>
        <end position="30"/>
    </location>
</feature>
<comment type="caution">
    <text evidence="2">The sequence shown here is derived from an EMBL/GenBank/DDBJ whole genome shotgun (WGS) entry which is preliminary data.</text>
</comment>
<feature type="compositionally biased region" description="Low complexity" evidence="1">
    <location>
        <begin position="409"/>
        <end position="449"/>
    </location>
</feature>
<feature type="compositionally biased region" description="Low complexity" evidence="1">
    <location>
        <begin position="370"/>
        <end position="385"/>
    </location>
</feature>
<feature type="compositionally biased region" description="Low complexity" evidence="1">
    <location>
        <begin position="182"/>
        <end position="195"/>
    </location>
</feature>
<feature type="compositionally biased region" description="Polar residues" evidence="1">
    <location>
        <begin position="1"/>
        <end position="11"/>
    </location>
</feature>
<dbReference type="Proteomes" id="UP001280581">
    <property type="component" value="Unassembled WGS sequence"/>
</dbReference>
<protein>
    <submittedName>
        <fullName evidence="2">Uncharacterized protein</fullName>
    </submittedName>
</protein>
<feature type="region of interest" description="Disordered" evidence="1">
    <location>
        <begin position="182"/>
        <end position="449"/>
    </location>
</feature>
<organism evidence="2 3">
    <name type="scientific">Pseudopithomyces chartarum</name>
    <dbReference type="NCBI Taxonomy" id="1892770"/>
    <lineage>
        <taxon>Eukaryota</taxon>
        <taxon>Fungi</taxon>
        <taxon>Dikarya</taxon>
        <taxon>Ascomycota</taxon>
        <taxon>Pezizomycotina</taxon>
        <taxon>Dothideomycetes</taxon>
        <taxon>Pleosporomycetidae</taxon>
        <taxon>Pleosporales</taxon>
        <taxon>Massarineae</taxon>
        <taxon>Didymosphaeriaceae</taxon>
        <taxon>Pseudopithomyces</taxon>
    </lineage>
</organism>
<keyword evidence="3" id="KW-1185">Reference proteome</keyword>
<feature type="compositionally biased region" description="Low complexity" evidence="1">
    <location>
        <begin position="342"/>
        <end position="352"/>
    </location>
</feature>
<evidence type="ECO:0000313" key="3">
    <source>
        <dbReference type="Proteomes" id="UP001280581"/>
    </source>
</evidence>
<dbReference type="AlphaFoldDB" id="A0AAN6RMP4"/>
<feature type="compositionally biased region" description="Polar residues" evidence="1">
    <location>
        <begin position="252"/>
        <end position="310"/>
    </location>
</feature>
<reference evidence="2 3" key="1">
    <citation type="submission" date="2021-02" db="EMBL/GenBank/DDBJ databases">
        <title>Genome assembly of Pseudopithomyces chartarum.</title>
        <authorList>
            <person name="Jauregui R."/>
            <person name="Singh J."/>
            <person name="Voisey C."/>
        </authorList>
    </citation>
    <scope>NUCLEOTIDE SEQUENCE [LARGE SCALE GENOMIC DNA]</scope>
    <source>
        <strain evidence="2 3">AGR01</strain>
    </source>
</reference>
<accession>A0AAN6RMP4</accession>